<accession>A0AAN6UMQ2</accession>
<gene>
    <name evidence="2" type="ORF">BT67DRAFT_440756</name>
</gene>
<dbReference type="EMBL" id="MU853405">
    <property type="protein sequence ID" value="KAK4135882.1"/>
    <property type="molecule type" value="Genomic_DNA"/>
</dbReference>
<proteinExistence type="predicted"/>
<evidence type="ECO:0000313" key="3">
    <source>
        <dbReference type="Proteomes" id="UP001304895"/>
    </source>
</evidence>
<comment type="caution">
    <text evidence="2">The sequence shown here is derived from an EMBL/GenBank/DDBJ whole genome shotgun (WGS) entry which is preliminary data.</text>
</comment>
<feature type="signal peptide" evidence="1">
    <location>
        <begin position="1"/>
        <end position="27"/>
    </location>
</feature>
<organism evidence="2 3">
    <name type="scientific">Trichocladium antarcticum</name>
    <dbReference type="NCBI Taxonomy" id="1450529"/>
    <lineage>
        <taxon>Eukaryota</taxon>
        <taxon>Fungi</taxon>
        <taxon>Dikarya</taxon>
        <taxon>Ascomycota</taxon>
        <taxon>Pezizomycotina</taxon>
        <taxon>Sordariomycetes</taxon>
        <taxon>Sordariomycetidae</taxon>
        <taxon>Sordariales</taxon>
        <taxon>Chaetomiaceae</taxon>
        <taxon>Trichocladium</taxon>
    </lineage>
</organism>
<evidence type="ECO:0000256" key="1">
    <source>
        <dbReference type="SAM" id="SignalP"/>
    </source>
</evidence>
<sequence>MVGILKFFWRGWIAGLAKLNLDPMTLAQQLWIAHTVGDRGFYWNLCKELLVSSWQWPNSTTLYLAGFSELRLDHLGPLQSLGIMGESRWPGPTFCSDTNITMRRLCLEQLTLGRRLLVNEVIGIFRFAMSNLTKPKPNRARCRSQESLEWKNTCDCAMLGALHRTLVGHQNFRDWHTLSEEESEKQILISVCQMVAELETIRMATIDTSRMRRHTIAHRDCTPWQQFAVKDILALHRVEDLVPIDEEHFKRQAEQSGIIDARANIIQPATNVETEQSRMNSTPSFSAGA</sequence>
<name>A0AAN6UMQ2_9PEZI</name>
<reference evidence="2" key="1">
    <citation type="journal article" date="2023" name="Mol. Phylogenet. Evol.">
        <title>Genome-scale phylogeny and comparative genomics of the fungal order Sordariales.</title>
        <authorList>
            <person name="Hensen N."/>
            <person name="Bonometti L."/>
            <person name="Westerberg I."/>
            <person name="Brannstrom I.O."/>
            <person name="Guillou S."/>
            <person name="Cros-Aarteil S."/>
            <person name="Calhoun S."/>
            <person name="Haridas S."/>
            <person name="Kuo A."/>
            <person name="Mondo S."/>
            <person name="Pangilinan J."/>
            <person name="Riley R."/>
            <person name="LaButti K."/>
            <person name="Andreopoulos B."/>
            <person name="Lipzen A."/>
            <person name="Chen C."/>
            <person name="Yan M."/>
            <person name="Daum C."/>
            <person name="Ng V."/>
            <person name="Clum A."/>
            <person name="Steindorff A."/>
            <person name="Ohm R.A."/>
            <person name="Martin F."/>
            <person name="Silar P."/>
            <person name="Natvig D.O."/>
            <person name="Lalanne C."/>
            <person name="Gautier V."/>
            <person name="Ament-Velasquez S.L."/>
            <person name="Kruys A."/>
            <person name="Hutchinson M.I."/>
            <person name="Powell A.J."/>
            <person name="Barry K."/>
            <person name="Miller A.N."/>
            <person name="Grigoriev I.V."/>
            <person name="Debuchy R."/>
            <person name="Gladieux P."/>
            <person name="Hiltunen Thoren M."/>
            <person name="Johannesson H."/>
        </authorList>
    </citation>
    <scope>NUCLEOTIDE SEQUENCE</scope>
    <source>
        <strain evidence="2">CBS 123565</strain>
    </source>
</reference>
<keyword evidence="3" id="KW-1185">Reference proteome</keyword>
<evidence type="ECO:0000313" key="2">
    <source>
        <dbReference type="EMBL" id="KAK4135882.1"/>
    </source>
</evidence>
<keyword evidence="1" id="KW-0732">Signal</keyword>
<feature type="chain" id="PRO_5042832873" evidence="1">
    <location>
        <begin position="28"/>
        <end position="289"/>
    </location>
</feature>
<reference evidence="2" key="2">
    <citation type="submission" date="2023-05" db="EMBL/GenBank/DDBJ databases">
        <authorList>
            <consortium name="Lawrence Berkeley National Laboratory"/>
            <person name="Steindorff A."/>
            <person name="Hensen N."/>
            <person name="Bonometti L."/>
            <person name="Westerberg I."/>
            <person name="Brannstrom I.O."/>
            <person name="Guillou S."/>
            <person name="Cros-Aarteil S."/>
            <person name="Calhoun S."/>
            <person name="Haridas S."/>
            <person name="Kuo A."/>
            <person name="Mondo S."/>
            <person name="Pangilinan J."/>
            <person name="Riley R."/>
            <person name="Labutti K."/>
            <person name="Andreopoulos B."/>
            <person name="Lipzen A."/>
            <person name="Chen C."/>
            <person name="Yanf M."/>
            <person name="Daum C."/>
            <person name="Ng V."/>
            <person name="Clum A."/>
            <person name="Ohm R."/>
            <person name="Martin F."/>
            <person name="Silar P."/>
            <person name="Natvig D."/>
            <person name="Lalanne C."/>
            <person name="Gautier V."/>
            <person name="Ament-Velasquez S.L."/>
            <person name="Kruys A."/>
            <person name="Hutchinson M.I."/>
            <person name="Powell A.J."/>
            <person name="Barry K."/>
            <person name="Miller A.N."/>
            <person name="Grigoriev I.V."/>
            <person name="Debuchy R."/>
            <person name="Gladieux P."/>
            <person name="Thoren M.H."/>
            <person name="Johannesson H."/>
        </authorList>
    </citation>
    <scope>NUCLEOTIDE SEQUENCE</scope>
    <source>
        <strain evidence="2">CBS 123565</strain>
    </source>
</reference>
<dbReference type="Proteomes" id="UP001304895">
    <property type="component" value="Unassembled WGS sequence"/>
</dbReference>
<protein>
    <submittedName>
        <fullName evidence="2">Uncharacterized protein</fullName>
    </submittedName>
</protein>
<dbReference type="AlphaFoldDB" id="A0AAN6UMQ2"/>